<keyword evidence="4" id="KW-0238">DNA-binding</keyword>
<dbReference type="PROSITE" id="PS50048">
    <property type="entry name" value="ZN2_CY6_FUNGAL_2"/>
    <property type="match status" value="1"/>
</dbReference>
<dbReference type="PANTHER" id="PTHR31944">
    <property type="entry name" value="HEME-RESPONSIVE ZINC FINGER TRANSCRIPTION FACTOR HAP1"/>
    <property type="match status" value="1"/>
</dbReference>
<keyword evidence="2" id="KW-0862">Zinc</keyword>
<dbReference type="CDD" id="cd12148">
    <property type="entry name" value="fungal_TF_MHR"/>
    <property type="match status" value="1"/>
</dbReference>
<feature type="compositionally biased region" description="Polar residues" evidence="7">
    <location>
        <begin position="1"/>
        <end position="10"/>
    </location>
</feature>
<feature type="region of interest" description="Disordered" evidence="7">
    <location>
        <begin position="191"/>
        <end position="219"/>
    </location>
</feature>
<evidence type="ECO:0000256" key="5">
    <source>
        <dbReference type="ARBA" id="ARBA00023163"/>
    </source>
</evidence>
<gene>
    <name evidence="9" type="ORF">Cpir12675_001818</name>
</gene>
<feature type="region of interest" description="Disordered" evidence="7">
    <location>
        <begin position="1"/>
        <end position="36"/>
    </location>
</feature>
<proteinExistence type="predicted"/>
<dbReference type="Gene3D" id="4.10.240.10">
    <property type="entry name" value="Zn(2)-C6 fungal-type DNA-binding domain"/>
    <property type="match status" value="1"/>
</dbReference>
<protein>
    <recommendedName>
        <fullName evidence="8">Zn(2)-C6 fungal-type domain-containing protein</fullName>
    </recommendedName>
</protein>
<evidence type="ECO:0000256" key="3">
    <source>
        <dbReference type="ARBA" id="ARBA00023015"/>
    </source>
</evidence>
<feature type="region of interest" description="Disordered" evidence="7">
    <location>
        <begin position="901"/>
        <end position="923"/>
    </location>
</feature>
<dbReference type="SUPFAM" id="SSF57701">
    <property type="entry name" value="Zn2/Cys6 DNA-binding domain"/>
    <property type="match status" value="1"/>
</dbReference>
<name>A0ABR3ZDF6_9PEZI</name>
<dbReference type="SMART" id="SM00066">
    <property type="entry name" value="GAL4"/>
    <property type="match status" value="1"/>
</dbReference>
<accession>A0ABR3ZDF6</accession>
<dbReference type="PROSITE" id="PS00463">
    <property type="entry name" value="ZN2_CY6_FUNGAL_1"/>
    <property type="match status" value="1"/>
</dbReference>
<comment type="caution">
    <text evidence="9">The sequence shown here is derived from an EMBL/GenBank/DDBJ whole genome shotgun (WGS) entry which is preliminary data.</text>
</comment>
<evidence type="ECO:0000256" key="7">
    <source>
        <dbReference type="SAM" id="MobiDB-lite"/>
    </source>
</evidence>
<dbReference type="InterPro" id="IPR036864">
    <property type="entry name" value="Zn2-C6_fun-type_DNA-bd_sf"/>
</dbReference>
<dbReference type="EMBL" id="JAWDJO010000030">
    <property type="protein sequence ID" value="KAL1898711.1"/>
    <property type="molecule type" value="Genomic_DNA"/>
</dbReference>
<dbReference type="PANTHER" id="PTHR31944:SF130">
    <property type="entry name" value="ZN(II)2CYS6 TRANSCRIPTION FACTO (EUROFUNG)"/>
    <property type="match status" value="1"/>
</dbReference>
<dbReference type="Pfam" id="PF04082">
    <property type="entry name" value="Fungal_trans"/>
    <property type="match status" value="1"/>
</dbReference>
<feature type="domain" description="Zn(2)-C6 fungal-type" evidence="8">
    <location>
        <begin position="40"/>
        <end position="71"/>
    </location>
</feature>
<keyword evidence="3" id="KW-0805">Transcription regulation</keyword>
<evidence type="ECO:0000256" key="2">
    <source>
        <dbReference type="ARBA" id="ARBA00022833"/>
    </source>
</evidence>
<sequence length="1033" mass="113118">MADESASPTSADDHINHLDDHSHHGDDSSRPRKRQRVRLSCLECRRRKLSCDRGFPCQRCTKSGTPERCQYESQDGTVLDASTVAATNMPVSVPVSVPVSMPVALPVSISGPIPSYAPTCNGAATTSTGSPGLPRLNRHLPDPDAVLRDPPRDLDRIRKMEYEIAALKTQLARQAATSASLECSMTAVSASAAATPGTQKGEATASGAVDTPERTENGTAAQNLSRLDATQPGDKTLIELNCPDGLLNKELRFFRGKEFRTRYFGPANATMAFSELNGLCPFMKETAEEWLKPARLQERKDKRKRQDYQDVKFAMPDPSLEALLPSRSETDALVSCYLDQFEQLHRIMHIPTFLREYKAFWDGPSVNTKTGSSTAITAPGRPVRPAAMTALVLAMLAVSSSLYTKTPVRFIGVISTARHSAGRWIEAVERWHGEQSYKHRRLVHYQISCLLYLSKRINIIKKKRFWTGSGSLIQEGIAVGLHRDPAAMNNRISPYNQEMRRRIWATMQEFDMQAAFDYGLPTLLSQVHSDVAAPANLDDDQFDEDSIELPPSRPIKEYTYSSYQHLSRQSLPLRLELSRILSGPPGETEYDMVIRYTNDLTQEIDALPSWEAAPSAHGSADSSMNPSAAKKPLLAYTLLHIQLRQYILPLHQPYLKLRTSNSKYQYSEIIYYNAARDMVLLHEKLFEQGVRTLNFLREDALTMTINLCSVTLLQPRGSTNMIMINAPHTVKLLQKCIEMKRDRLLRCGNNEPWGFCIMCSALGLLQTHLGAETAEKAKLCASEHFMNLHYTILANQVEGRDLEAHALPQSEPIVLPGLQSLPYPLGIDISPSSASAAATAAAVAMMTSAQPWPPALATDGSSGQVRLSCSDITRPHHQSRTCRELHSHQPSSSVTAISSLMSTSDSQPGTISSSTTAPSTMLSLPGEPLFSPSPSPSMSPTVALENGDAAKSRCLGICTGPGSSATVTAAAGCSSDDTAVAGHDQGTPLLRPLLNAQAPPSPLLNNNADFSLELLGLNFNEIWGDSWNSLNGS</sequence>
<evidence type="ECO:0000259" key="8">
    <source>
        <dbReference type="PROSITE" id="PS50048"/>
    </source>
</evidence>
<feature type="region of interest" description="Disordered" evidence="7">
    <location>
        <begin position="122"/>
        <end position="150"/>
    </location>
</feature>
<dbReference type="CDD" id="cd00067">
    <property type="entry name" value="GAL4"/>
    <property type="match status" value="1"/>
</dbReference>
<dbReference type="InterPro" id="IPR007219">
    <property type="entry name" value="XnlR_reg_dom"/>
</dbReference>
<dbReference type="Proteomes" id="UP001583280">
    <property type="component" value="Unassembled WGS sequence"/>
</dbReference>
<evidence type="ECO:0000313" key="9">
    <source>
        <dbReference type="EMBL" id="KAL1898711.1"/>
    </source>
</evidence>
<evidence type="ECO:0000256" key="1">
    <source>
        <dbReference type="ARBA" id="ARBA00022723"/>
    </source>
</evidence>
<keyword evidence="5" id="KW-0804">Transcription</keyword>
<dbReference type="Pfam" id="PF00172">
    <property type="entry name" value="Zn_clus"/>
    <property type="match status" value="1"/>
</dbReference>
<evidence type="ECO:0000256" key="6">
    <source>
        <dbReference type="ARBA" id="ARBA00023242"/>
    </source>
</evidence>
<feature type="compositionally biased region" description="Polar residues" evidence="7">
    <location>
        <begin position="901"/>
        <end position="921"/>
    </location>
</feature>
<reference evidence="9 10" key="1">
    <citation type="journal article" date="2024" name="IMA Fungus">
        <title>IMA Genome - F19 : A genome assembly and annotation guide to empower mycologists, including annotated draft genome sequences of Ceratocystis pirilliformis, Diaporthe australafricana, Fusarium ophioides, Paecilomyces lecythidis, and Sporothrix stenoceras.</title>
        <authorList>
            <person name="Aylward J."/>
            <person name="Wilson A.M."/>
            <person name="Visagie C.M."/>
            <person name="Spraker J."/>
            <person name="Barnes I."/>
            <person name="Buitendag C."/>
            <person name="Ceriani C."/>
            <person name="Del Mar Angel L."/>
            <person name="du Plessis D."/>
            <person name="Fuchs T."/>
            <person name="Gasser K."/>
            <person name="Kramer D."/>
            <person name="Li W."/>
            <person name="Munsamy K."/>
            <person name="Piso A."/>
            <person name="Price J.L."/>
            <person name="Sonnekus B."/>
            <person name="Thomas C."/>
            <person name="van der Nest A."/>
            <person name="van Dijk A."/>
            <person name="van Heerden A."/>
            <person name="van Vuuren N."/>
            <person name="Yilmaz N."/>
            <person name="Duong T.A."/>
            <person name="van der Merwe N.A."/>
            <person name="Wingfield M.J."/>
            <person name="Wingfield B.D."/>
        </authorList>
    </citation>
    <scope>NUCLEOTIDE SEQUENCE [LARGE SCALE GENOMIC DNA]</scope>
    <source>
        <strain evidence="9 10">CMW 12675</strain>
    </source>
</reference>
<feature type="compositionally biased region" description="Basic and acidic residues" evidence="7">
    <location>
        <begin position="11"/>
        <end position="30"/>
    </location>
</feature>
<organism evidence="9 10">
    <name type="scientific">Ceratocystis pirilliformis</name>
    <dbReference type="NCBI Taxonomy" id="259994"/>
    <lineage>
        <taxon>Eukaryota</taxon>
        <taxon>Fungi</taxon>
        <taxon>Dikarya</taxon>
        <taxon>Ascomycota</taxon>
        <taxon>Pezizomycotina</taxon>
        <taxon>Sordariomycetes</taxon>
        <taxon>Hypocreomycetidae</taxon>
        <taxon>Microascales</taxon>
        <taxon>Ceratocystidaceae</taxon>
        <taxon>Ceratocystis</taxon>
    </lineage>
</organism>
<dbReference type="InterPro" id="IPR051430">
    <property type="entry name" value="Fungal_TF_Env_Response"/>
</dbReference>
<feature type="compositionally biased region" description="Basic and acidic residues" evidence="7">
    <location>
        <begin position="139"/>
        <end position="150"/>
    </location>
</feature>
<evidence type="ECO:0000313" key="10">
    <source>
        <dbReference type="Proteomes" id="UP001583280"/>
    </source>
</evidence>
<keyword evidence="6" id="KW-0539">Nucleus</keyword>
<keyword evidence="10" id="KW-1185">Reference proteome</keyword>
<evidence type="ECO:0000256" key="4">
    <source>
        <dbReference type="ARBA" id="ARBA00023125"/>
    </source>
</evidence>
<dbReference type="InterPro" id="IPR001138">
    <property type="entry name" value="Zn2Cys6_DnaBD"/>
</dbReference>
<keyword evidence="1" id="KW-0479">Metal-binding</keyword>